<feature type="compositionally biased region" description="Gly residues" evidence="1">
    <location>
        <begin position="103"/>
        <end position="117"/>
    </location>
</feature>
<evidence type="ECO:0000313" key="2">
    <source>
        <dbReference type="EMBL" id="DAC81161.1"/>
    </source>
</evidence>
<feature type="compositionally biased region" description="Acidic residues" evidence="1">
    <location>
        <begin position="119"/>
        <end position="137"/>
    </location>
</feature>
<evidence type="ECO:0000256" key="1">
    <source>
        <dbReference type="SAM" id="MobiDB-lite"/>
    </source>
</evidence>
<name>A0A6F9FA99_9VIRU</name>
<feature type="region of interest" description="Disordered" evidence="1">
    <location>
        <begin position="34"/>
        <end position="150"/>
    </location>
</feature>
<reference evidence="2" key="1">
    <citation type="journal article" date="2020" name="J. ISSAAS">
        <title>Identification of Adomavirus Virion Proteins.</title>
        <authorList>
            <person name="Welch N.L."/>
            <person name="Tisza M.J."/>
            <person name="Starrett G.J."/>
            <person name="Belford A.K."/>
            <person name="Pastrana D.V."/>
            <person name="Pang Y.-Y.S."/>
            <person name="Schiller J.T."/>
            <person name="An P."/>
            <person name="Cantolupo P.G."/>
            <person name="Pipas J.M."/>
            <person name="Koda S."/>
            <person name="Subramaniam K."/>
            <person name="Waltzek T.B."/>
            <person name="Bian C."/>
            <person name="Shi Q."/>
            <person name="Ruan Z."/>
            <person name="Ng T.F.F."/>
            <person name="Buck C.B."/>
        </authorList>
    </citation>
    <scope>NUCLEOTIDE SEQUENCE</scope>
    <source>
        <strain evidence="2">4332</strain>
    </source>
</reference>
<dbReference type="EMBL" id="BK011017">
    <property type="protein sequence ID" value="DAC81161.1"/>
    <property type="molecule type" value="Genomic_DNA"/>
</dbReference>
<proteinExistence type="predicted"/>
<protein>
    <submittedName>
        <fullName evidence="2">LO1b</fullName>
    </submittedName>
</protein>
<organism evidence="2">
    <name type="scientific">Carp adomavirus</name>
    <dbReference type="NCBI Taxonomy" id="2609874"/>
    <lineage>
        <taxon>Viruses</taxon>
        <taxon>Adomaviruses</taxon>
    </lineage>
</organism>
<sequence>MSKRRLDEQCSNSCSVQFFQCTFSGSFSLAISHGDEEDEVEMHASGSGGGAQGPNLDETPKGLGPFGTQSRFGPTHSTKICFLERPGDPPSAFKSIKAFMQDGSGGQGEGEGEGGQGESELEPEPEPEPDPEPEDQFEPQASSSSEAAPR</sequence>
<feature type="compositionally biased region" description="Low complexity" evidence="1">
    <location>
        <begin position="138"/>
        <end position="150"/>
    </location>
</feature>
<feature type="compositionally biased region" description="Polar residues" evidence="1">
    <location>
        <begin position="67"/>
        <end position="78"/>
    </location>
</feature>
<accession>A0A6F9FA99</accession>